<dbReference type="Gene3D" id="3.60.40.10">
    <property type="entry name" value="PPM-type phosphatase domain"/>
    <property type="match status" value="1"/>
</dbReference>
<feature type="compositionally biased region" description="Polar residues" evidence="1">
    <location>
        <begin position="248"/>
        <end position="264"/>
    </location>
</feature>
<dbReference type="SMART" id="SM00332">
    <property type="entry name" value="PP2Cc"/>
    <property type="match status" value="1"/>
</dbReference>
<organism evidence="4 5">
    <name type="scientific">Mucilaginibacter aquariorum</name>
    <dbReference type="NCBI Taxonomy" id="2967225"/>
    <lineage>
        <taxon>Bacteria</taxon>
        <taxon>Pseudomonadati</taxon>
        <taxon>Bacteroidota</taxon>
        <taxon>Sphingobacteriia</taxon>
        <taxon>Sphingobacteriales</taxon>
        <taxon>Sphingobacteriaceae</taxon>
        <taxon>Mucilaginibacter</taxon>
    </lineage>
</organism>
<feature type="transmembrane region" description="Helical" evidence="2">
    <location>
        <begin position="299"/>
        <end position="321"/>
    </location>
</feature>
<dbReference type="Pfam" id="PF13672">
    <property type="entry name" value="PP2C_2"/>
    <property type="match status" value="1"/>
</dbReference>
<dbReference type="InterPro" id="IPR015655">
    <property type="entry name" value="PP2C"/>
</dbReference>
<gene>
    <name evidence="4" type="ORF">NPE20_07620</name>
</gene>
<dbReference type="SUPFAM" id="SSF81606">
    <property type="entry name" value="PP2C-like"/>
    <property type="match status" value="1"/>
</dbReference>
<dbReference type="PROSITE" id="PS51746">
    <property type="entry name" value="PPM_2"/>
    <property type="match status" value="1"/>
</dbReference>
<dbReference type="Proteomes" id="UP001204376">
    <property type="component" value="Unassembled WGS sequence"/>
</dbReference>
<evidence type="ECO:0000313" key="4">
    <source>
        <dbReference type="EMBL" id="MCQ6957819.1"/>
    </source>
</evidence>
<keyword evidence="5" id="KW-1185">Reference proteome</keyword>
<keyword evidence="2" id="KW-0472">Membrane</keyword>
<evidence type="ECO:0000313" key="5">
    <source>
        <dbReference type="Proteomes" id="UP001204376"/>
    </source>
</evidence>
<sequence>MAENYFGLTDTGRVRTNNEDTFITQKVMGDRMLLAAVIDGVGGYNGGEVAAAIAKDVFIGRLHGLQGEIIPGMIDAFKLASKQISDKKLEDKELESMACVATMALVDVENNQFFYAHVGDTRLYLLRDSSLVKISKDHSFVGFLEDSGRLTETAAMNHPKRNEINKALGFTSQIDTDESFIETGQSPFLPGDMLLLCSDGLTDLVDRNGILDIITQNTSLQEKATQLIAAANDNGGRDNVTVVLVQNDKPQQRPQATMPVSSSIKKSDEERDGVTSARGQQHLEPVIKVKTPMGPNKNLGLTLILGFLCLVFLASTIWLYITKQKEATSLEQSGPVVEKLRNADEVKLQDAIDAFKGDTLVLSDTAFKQPVIITDTLHIDQDSLYIKVIGNIVLQRDTAYKGPALSISPNNKVVILENVKFKDFDVAVDLYNSGFYLHNTQFINCRLPIQRKYNLPSTKYITADFPLDKINASDTQFKAPTKTIVKPNGR</sequence>
<dbReference type="InterPro" id="IPR036457">
    <property type="entry name" value="PPM-type-like_dom_sf"/>
</dbReference>
<proteinExistence type="predicted"/>
<reference evidence="4 5" key="1">
    <citation type="submission" date="2022-07" db="EMBL/GenBank/DDBJ databases">
        <title>Mucilaginibacter sp. JC4.</title>
        <authorList>
            <person name="Le V."/>
            <person name="Ko S.-R."/>
            <person name="Ahn C.-Y."/>
            <person name="Oh H.-M."/>
        </authorList>
    </citation>
    <scope>NUCLEOTIDE SEQUENCE [LARGE SCALE GENOMIC DNA]</scope>
    <source>
        <strain evidence="4 5">JC4</strain>
    </source>
</reference>
<evidence type="ECO:0000256" key="1">
    <source>
        <dbReference type="SAM" id="MobiDB-lite"/>
    </source>
</evidence>
<evidence type="ECO:0000259" key="3">
    <source>
        <dbReference type="PROSITE" id="PS51746"/>
    </source>
</evidence>
<feature type="domain" description="PPM-type phosphatase" evidence="3">
    <location>
        <begin position="5"/>
        <end position="247"/>
    </location>
</feature>
<dbReference type="InterPro" id="IPR001932">
    <property type="entry name" value="PPM-type_phosphatase-like_dom"/>
</dbReference>
<name>A0ABT1SZP6_9SPHI</name>
<keyword evidence="2" id="KW-0812">Transmembrane</keyword>
<keyword evidence="2" id="KW-1133">Transmembrane helix</keyword>
<dbReference type="RefSeq" id="WP_256538012.1">
    <property type="nucleotide sequence ID" value="NZ_JANHOH010000001.1"/>
</dbReference>
<comment type="caution">
    <text evidence="4">The sequence shown here is derived from an EMBL/GenBank/DDBJ whole genome shotgun (WGS) entry which is preliminary data.</text>
</comment>
<evidence type="ECO:0000256" key="2">
    <source>
        <dbReference type="SAM" id="Phobius"/>
    </source>
</evidence>
<dbReference type="PANTHER" id="PTHR47992">
    <property type="entry name" value="PROTEIN PHOSPHATASE"/>
    <property type="match status" value="1"/>
</dbReference>
<dbReference type="EMBL" id="JANHOH010000001">
    <property type="protein sequence ID" value="MCQ6957819.1"/>
    <property type="molecule type" value="Genomic_DNA"/>
</dbReference>
<dbReference type="SMART" id="SM00331">
    <property type="entry name" value="PP2C_SIG"/>
    <property type="match status" value="1"/>
</dbReference>
<protein>
    <submittedName>
        <fullName evidence="4">Protein phosphatase 2C domain-containing protein</fullName>
    </submittedName>
</protein>
<feature type="region of interest" description="Disordered" evidence="1">
    <location>
        <begin position="247"/>
        <end position="278"/>
    </location>
</feature>
<accession>A0ABT1SZP6</accession>
<dbReference type="CDD" id="cd00143">
    <property type="entry name" value="PP2Cc"/>
    <property type="match status" value="1"/>
</dbReference>